<protein>
    <submittedName>
        <fullName evidence="1">Uncharacterized protein</fullName>
    </submittedName>
</protein>
<name>S4NWV2_9NEOP</name>
<organism evidence="1">
    <name type="scientific">Pararge aegeria</name>
    <name type="common">speckled wood butterfly</name>
    <dbReference type="NCBI Taxonomy" id="116150"/>
    <lineage>
        <taxon>Eukaryota</taxon>
        <taxon>Metazoa</taxon>
        <taxon>Ecdysozoa</taxon>
        <taxon>Arthropoda</taxon>
        <taxon>Hexapoda</taxon>
        <taxon>Insecta</taxon>
        <taxon>Pterygota</taxon>
        <taxon>Neoptera</taxon>
        <taxon>Endopterygota</taxon>
        <taxon>Lepidoptera</taxon>
        <taxon>Glossata</taxon>
        <taxon>Ditrysia</taxon>
        <taxon>Papilionoidea</taxon>
        <taxon>Nymphalidae</taxon>
        <taxon>Satyrinae</taxon>
        <taxon>Satyrini</taxon>
        <taxon>Parargina</taxon>
        <taxon>Pararge</taxon>
    </lineage>
</organism>
<dbReference type="EMBL" id="GAIX01011051">
    <property type="protein sequence ID" value="JAA81509.1"/>
    <property type="molecule type" value="Transcribed_RNA"/>
</dbReference>
<reference evidence="1" key="1">
    <citation type="journal article" date="2013" name="BMC Genomics">
        <title>Unscrambling butterfly oogenesis.</title>
        <authorList>
            <person name="Carter J.M."/>
            <person name="Baker S.C."/>
            <person name="Pink R."/>
            <person name="Carter D.R."/>
            <person name="Collins A."/>
            <person name="Tomlin J."/>
            <person name="Gibbs M."/>
            <person name="Breuker C.J."/>
        </authorList>
    </citation>
    <scope>NUCLEOTIDE SEQUENCE</scope>
    <source>
        <tissue evidence="1">Ovary</tissue>
    </source>
</reference>
<dbReference type="AlphaFoldDB" id="S4NWV2"/>
<sequence>MRFQNSAQFSVDLRQRKSIVCAVGRYKQHYPTRKGFMTLKLHSWLLYFLRALEQASVPVIVIKKAERTTNFRVELPRHV</sequence>
<evidence type="ECO:0000313" key="1">
    <source>
        <dbReference type="EMBL" id="JAA81509.1"/>
    </source>
</evidence>
<proteinExistence type="predicted"/>
<accession>S4NWV2</accession>
<reference evidence="1" key="2">
    <citation type="submission" date="2013-05" db="EMBL/GenBank/DDBJ databases">
        <authorList>
            <person name="Carter J.-M."/>
            <person name="Baker S.C."/>
            <person name="Pink R."/>
            <person name="Carter D.R.F."/>
            <person name="Collins A."/>
            <person name="Tomlin J."/>
            <person name="Gibbs M."/>
            <person name="Breuker C.J."/>
        </authorList>
    </citation>
    <scope>NUCLEOTIDE SEQUENCE</scope>
    <source>
        <tissue evidence="1">Ovary</tissue>
    </source>
</reference>